<dbReference type="Proteomes" id="UP000823388">
    <property type="component" value="Chromosome 8N"/>
</dbReference>
<name>A0A8T0P9Y4_PANVG</name>
<dbReference type="Pfam" id="PF00092">
    <property type="entry name" value="VWA"/>
    <property type="match status" value="1"/>
</dbReference>
<dbReference type="Gene3D" id="3.40.50.410">
    <property type="entry name" value="von Willebrand factor, type A domain"/>
    <property type="match status" value="1"/>
</dbReference>
<dbReference type="PROSITE" id="PS50234">
    <property type="entry name" value="VWFA"/>
    <property type="match status" value="1"/>
</dbReference>
<feature type="domain" description="VWFA" evidence="1">
    <location>
        <begin position="40"/>
        <end position="215"/>
    </location>
</feature>
<dbReference type="SUPFAM" id="SSF53300">
    <property type="entry name" value="vWA-like"/>
    <property type="match status" value="1"/>
</dbReference>
<sequence length="446" mass="49522">MGEPTLKAYHRNPVTLKEQEQTIMVKLTAPDIKKEKADLDIVFVLDVSGSMKGAKIASMKAAMKELIKNLGEKDRIAIVSFHGTVKKHHDNLTYLASDDDKKMANKIVDDLQPGGGTHIQKGLEAGLDLLEERRQKKKVASCIFLMTDGDENNGSKAMNLIDRVGKHTIHTFGFGQKSNERLLFDIASRSHVGVYHHVPNTGVKDDLQRAFGSTLAIFRTICLLDLKVTLKASKAGGCKILKVHPCDYKKDPDGSDGTWTIHFGDLARQENRRILVDVSLPKASKTEETHVLDVTCTYSPPNSVSKNGNPLAVKIKRNQTADENAPEEKQVKRELVRRTQADILKQVRALANGGKLQEARKQVLVARNVLSSIGNDSDDAIDSLYSELDNLDKFLASPDAYKNLGHAYLLACISSHDRQRYAARGGEEPVDFFLTDRMRKYLGKPK</sequence>
<dbReference type="EMBL" id="CM029052">
    <property type="protein sequence ID" value="KAG2558961.1"/>
    <property type="molecule type" value="Genomic_DNA"/>
</dbReference>
<keyword evidence="3" id="KW-1185">Reference proteome</keyword>
<dbReference type="PANTHER" id="PTHR10579">
    <property type="entry name" value="CALCIUM-ACTIVATED CHLORIDE CHANNEL REGULATOR"/>
    <property type="match status" value="1"/>
</dbReference>
<proteinExistence type="predicted"/>
<reference evidence="2" key="1">
    <citation type="submission" date="2020-05" db="EMBL/GenBank/DDBJ databases">
        <title>WGS assembly of Panicum virgatum.</title>
        <authorList>
            <person name="Lovell J.T."/>
            <person name="Jenkins J."/>
            <person name="Shu S."/>
            <person name="Juenger T.E."/>
            <person name="Schmutz J."/>
        </authorList>
    </citation>
    <scope>NUCLEOTIDE SEQUENCE</scope>
    <source>
        <strain evidence="2">AP13</strain>
    </source>
</reference>
<dbReference type="Pfam" id="PF14624">
    <property type="entry name" value="Vwaint"/>
    <property type="match status" value="1"/>
</dbReference>
<organism evidence="2 3">
    <name type="scientific">Panicum virgatum</name>
    <name type="common">Blackwell switchgrass</name>
    <dbReference type="NCBI Taxonomy" id="38727"/>
    <lineage>
        <taxon>Eukaryota</taxon>
        <taxon>Viridiplantae</taxon>
        <taxon>Streptophyta</taxon>
        <taxon>Embryophyta</taxon>
        <taxon>Tracheophyta</taxon>
        <taxon>Spermatophyta</taxon>
        <taxon>Magnoliopsida</taxon>
        <taxon>Liliopsida</taxon>
        <taxon>Poales</taxon>
        <taxon>Poaceae</taxon>
        <taxon>PACMAD clade</taxon>
        <taxon>Panicoideae</taxon>
        <taxon>Panicodae</taxon>
        <taxon>Paniceae</taxon>
        <taxon>Panicinae</taxon>
        <taxon>Panicum</taxon>
        <taxon>Panicum sect. Hiantes</taxon>
    </lineage>
</organism>
<dbReference type="AlphaFoldDB" id="A0A8T0P9Y4"/>
<dbReference type="InterPro" id="IPR002035">
    <property type="entry name" value="VWF_A"/>
</dbReference>
<evidence type="ECO:0000313" key="2">
    <source>
        <dbReference type="EMBL" id="KAG2558961.1"/>
    </source>
</evidence>
<protein>
    <recommendedName>
        <fullName evidence="1">VWFA domain-containing protein</fullName>
    </recommendedName>
</protein>
<dbReference type="PANTHER" id="PTHR10579:SF126">
    <property type="entry name" value="VWFA DOMAIN-CONTAINING PROTEIN"/>
    <property type="match status" value="1"/>
</dbReference>
<comment type="caution">
    <text evidence="2">The sequence shown here is derived from an EMBL/GenBank/DDBJ whole genome shotgun (WGS) entry which is preliminary data.</text>
</comment>
<dbReference type="InterPro" id="IPR032838">
    <property type="entry name" value="Vwaint_dom"/>
</dbReference>
<gene>
    <name evidence="2" type="ORF">PVAP13_8NG319700</name>
</gene>
<accession>A0A8T0P9Y4</accession>
<dbReference type="SMART" id="SM00327">
    <property type="entry name" value="VWA"/>
    <property type="match status" value="1"/>
</dbReference>
<dbReference type="InterPro" id="IPR051266">
    <property type="entry name" value="CLCR"/>
</dbReference>
<evidence type="ECO:0000313" key="3">
    <source>
        <dbReference type="Proteomes" id="UP000823388"/>
    </source>
</evidence>
<dbReference type="InterPro" id="IPR036465">
    <property type="entry name" value="vWFA_dom_sf"/>
</dbReference>
<evidence type="ECO:0000259" key="1">
    <source>
        <dbReference type="PROSITE" id="PS50234"/>
    </source>
</evidence>